<dbReference type="PANTHER" id="PTHR36057:SF1">
    <property type="entry name" value="LIPOPROTEIN LIPID ATTACHMENT SITE-LIKE PROTEIN, PUTATIVE (DUF1223)-RELATED"/>
    <property type="match status" value="1"/>
</dbReference>
<protein>
    <submittedName>
        <fullName evidence="2">DUF1223 domain-containing protein</fullName>
    </submittedName>
</protein>
<dbReference type="SUPFAM" id="SSF52833">
    <property type="entry name" value="Thioredoxin-like"/>
    <property type="match status" value="1"/>
</dbReference>
<evidence type="ECO:0000256" key="1">
    <source>
        <dbReference type="SAM" id="SignalP"/>
    </source>
</evidence>
<feature type="signal peptide" evidence="1">
    <location>
        <begin position="1"/>
        <end position="26"/>
    </location>
</feature>
<dbReference type="RefSeq" id="WP_223022129.1">
    <property type="nucleotide sequence ID" value="NZ_CP078143.1"/>
</dbReference>
<dbReference type="InterPro" id="IPR036249">
    <property type="entry name" value="Thioredoxin-like_sf"/>
</dbReference>
<name>A0ABW0TC96_9HYPH</name>
<reference evidence="3" key="1">
    <citation type="journal article" date="2019" name="Int. J. Syst. Evol. Microbiol.">
        <title>The Global Catalogue of Microorganisms (GCM) 10K type strain sequencing project: providing services to taxonomists for standard genome sequencing and annotation.</title>
        <authorList>
            <consortium name="The Broad Institute Genomics Platform"/>
            <consortium name="The Broad Institute Genome Sequencing Center for Infectious Disease"/>
            <person name="Wu L."/>
            <person name="Ma J."/>
        </authorList>
    </citation>
    <scope>NUCLEOTIDE SEQUENCE [LARGE SCALE GENOMIC DNA]</scope>
    <source>
        <strain evidence="3">JCM 3366</strain>
    </source>
</reference>
<feature type="chain" id="PRO_5047461337" evidence="1">
    <location>
        <begin position="27"/>
        <end position="254"/>
    </location>
</feature>
<accession>A0ABW0TC96</accession>
<dbReference type="Proteomes" id="UP001596107">
    <property type="component" value="Unassembled WGS sequence"/>
</dbReference>
<keyword evidence="1" id="KW-0732">Signal</keyword>
<dbReference type="Pfam" id="PF06764">
    <property type="entry name" value="DUF1223"/>
    <property type="match status" value="1"/>
</dbReference>
<organism evidence="2 3">
    <name type="scientific">Nitratireductor kimnyeongensis</name>
    <dbReference type="NCBI Taxonomy" id="430679"/>
    <lineage>
        <taxon>Bacteria</taxon>
        <taxon>Pseudomonadati</taxon>
        <taxon>Pseudomonadota</taxon>
        <taxon>Alphaproteobacteria</taxon>
        <taxon>Hyphomicrobiales</taxon>
        <taxon>Phyllobacteriaceae</taxon>
        <taxon>Nitratireductor</taxon>
    </lineage>
</organism>
<dbReference type="PANTHER" id="PTHR36057">
    <property type="match status" value="1"/>
</dbReference>
<gene>
    <name evidence="2" type="ORF">ACFPOD_16860</name>
</gene>
<comment type="caution">
    <text evidence="2">The sequence shown here is derived from an EMBL/GenBank/DDBJ whole genome shotgun (WGS) entry which is preliminary data.</text>
</comment>
<evidence type="ECO:0000313" key="3">
    <source>
        <dbReference type="Proteomes" id="UP001596107"/>
    </source>
</evidence>
<sequence>MFRLWTPGLILASALGLLAPMGPAEAENTGRPIGVVELFTSQGCNSCPPADAIFDELASRKDVIALAYHIDYWDYLGWRDALARPANSERQRKYAGALQKSSVYTPQAIINGRRDMNGANRAKVVSTLEALAGTAAGLQVELSLEDRGDSIIVSVGSLPEGLDGQDISAHLVFVDYIPQSNVEIRGGENRGRTIHYRNAVNRIQTIGMWDGTAKKFEMPRSELIQEGNGCALLLQSVDDSGLPGAILGAIALDP</sequence>
<dbReference type="InterPro" id="IPR010634">
    <property type="entry name" value="DUF1223"/>
</dbReference>
<evidence type="ECO:0000313" key="2">
    <source>
        <dbReference type="EMBL" id="MFC5586788.1"/>
    </source>
</evidence>
<dbReference type="EMBL" id="JBHSNB010000004">
    <property type="protein sequence ID" value="MFC5586788.1"/>
    <property type="molecule type" value="Genomic_DNA"/>
</dbReference>
<proteinExistence type="predicted"/>
<keyword evidence="3" id="KW-1185">Reference proteome</keyword>